<dbReference type="InterPro" id="IPR001123">
    <property type="entry name" value="LeuE-type"/>
</dbReference>
<dbReference type="OrthoDB" id="9807053at2"/>
<protein>
    <submittedName>
        <fullName evidence="6">LysE family translocator</fullName>
    </submittedName>
</protein>
<evidence type="ECO:0000256" key="1">
    <source>
        <dbReference type="ARBA" id="ARBA00004651"/>
    </source>
</evidence>
<comment type="subcellular location">
    <subcellularLocation>
        <location evidence="1">Cell membrane</location>
        <topology evidence="1">Multi-pass membrane protein</topology>
    </subcellularLocation>
</comment>
<reference evidence="6 7" key="1">
    <citation type="submission" date="2017-12" db="EMBL/GenBank/DDBJ databases">
        <title>Genomes of bacteria within cyanobacterial aggregates.</title>
        <authorList>
            <person name="Cai H."/>
        </authorList>
    </citation>
    <scope>NUCLEOTIDE SEQUENCE [LARGE SCALE GENOMIC DNA]</scope>
    <source>
        <strain evidence="6 7">TH16</strain>
    </source>
</reference>
<proteinExistence type="predicted"/>
<keyword evidence="2" id="KW-1003">Cell membrane</keyword>
<accession>A0A2K9N873</accession>
<sequence>MPAFPIETLLLFMAAALALNLTPGPDMLFCLGSGAHRGPKAGVAASLGVACGAMVHTAAAAFGLAGLLMASPLLFEIVRWTGAAYLVWLAWNTFRAAPPVADGTKVTQKDISRIFLRGAVTNILNPKVAIFFLAFLPQFIDPARGSVIVQALILGTMMNISGTIVNAAVGAGAGGLGRHLARNPLAAKVLNYLSGTVFLGLAVRLGFMSRV</sequence>
<evidence type="ECO:0000256" key="2">
    <source>
        <dbReference type="ARBA" id="ARBA00022475"/>
    </source>
</evidence>
<name>A0A2K9N873_9PROT</name>
<dbReference type="PIRSF" id="PIRSF006324">
    <property type="entry name" value="LeuE"/>
    <property type="match status" value="1"/>
</dbReference>
<dbReference type="EMBL" id="CP025611">
    <property type="protein sequence ID" value="AUN29284.1"/>
    <property type="molecule type" value="Genomic_DNA"/>
</dbReference>
<organism evidence="6 7">
    <name type="scientific">Niveispirillum cyanobacteriorum</name>
    <dbReference type="NCBI Taxonomy" id="1612173"/>
    <lineage>
        <taxon>Bacteria</taxon>
        <taxon>Pseudomonadati</taxon>
        <taxon>Pseudomonadota</taxon>
        <taxon>Alphaproteobacteria</taxon>
        <taxon>Rhodospirillales</taxon>
        <taxon>Azospirillaceae</taxon>
        <taxon>Niveispirillum</taxon>
    </lineage>
</organism>
<evidence type="ECO:0000256" key="5">
    <source>
        <dbReference type="ARBA" id="ARBA00023136"/>
    </source>
</evidence>
<keyword evidence="7" id="KW-1185">Reference proteome</keyword>
<evidence type="ECO:0000313" key="6">
    <source>
        <dbReference type="EMBL" id="AUN29284.1"/>
    </source>
</evidence>
<gene>
    <name evidence="6" type="ORF">C0V82_02765</name>
</gene>
<keyword evidence="3" id="KW-0812">Transmembrane</keyword>
<dbReference type="PANTHER" id="PTHR30086">
    <property type="entry name" value="ARGININE EXPORTER PROTEIN ARGO"/>
    <property type="match status" value="1"/>
</dbReference>
<dbReference type="RefSeq" id="WP_102111024.1">
    <property type="nucleotide sequence ID" value="NZ_BMGN01000004.1"/>
</dbReference>
<dbReference type="PANTHER" id="PTHR30086:SF20">
    <property type="entry name" value="ARGININE EXPORTER PROTEIN ARGO-RELATED"/>
    <property type="match status" value="1"/>
</dbReference>
<dbReference type="Pfam" id="PF01810">
    <property type="entry name" value="LysE"/>
    <property type="match status" value="1"/>
</dbReference>
<dbReference type="KEGG" id="ncb:C0V82_02765"/>
<dbReference type="Proteomes" id="UP000234752">
    <property type="component" value="Chromosome eg_1"/>
</dbReference>
<dbReference type="GO" id="GO:0005886">
    <property type="term" value="C:plasma membrane"/>
    <property type="evidence" value="ECO:0007669"/>
    <property type="project" value="UniProtKB-SubCell"/>
</dbReference>
<keyword evidence="5" id="KW-0472">Membrane</keyword>
<dbReference type="GO" id="GO:0015171">
    <property type="term" value="F:amino acid transmembrane transporter activity"/>
    <property type="evidence" value="ECO:0007669"/>
    <property type="project" value="TreeGrafter"/>
</dbReference>
<evidence type="ECO:0000313" key="7">
    <source>
        <dbReference type="Proteomes" id="UP000234752"/>
    </source>
</evidence>
<dbReference type="AlphaFoldDB" id="A0A2K9N873"/>
<keyword evidence="4" id="KW-1133">Transmembrane helix</keyword>
<evidence type="ECO:0000256" key="3">
    <source>
        <dbReference type="ARBA" id="ARBA00022692"/>
    </source>
</evidence>
<evidence type="ECO:0000256" key="4">
    <source>
        <dbReference type="ARBA" id="ARBA00022989"/>
    </source>
</evidence>